<dbReference type="Proteomes" id="UP001589867">
    <property type="component" value="Unassembled WGS sequence"/>
</dbReference>
<evidence type="ECO:0008006" key="4">
    <source>
        <dbReference type="Google" id="ProtNLM"/>
    </source>
</evidence>
<accession>A0ABV6LUY4</accession>
<gene>
    <name evidence="2" type="ORF">ACFFIA_00405</name>
</gene>
<feature type="region of interest" description="Disordered" evidence="1">
    <location>
        <begin position="1"/>
        <end position="38"/>
    </location>
</feature>
<name>A0ABV6LUY4_9ACTN</name>
<reference evidence="2 3" key="1">
    <citation type="submission" date="2024-09" db="EMBL/GenBank/DDBJ databases">
        <authorList>
            <person name="Sun Q."/>
            <person name="Mori K."/>
        </authorList>
    </citation>
    <scope>NUCLEOTIDE SEQUENCE [LARGE SCALE GENOMIC DNA]</scope>
    <source>
        <strain evidence="2 3">TBRC 3947</strain>
    </source>
</reference>
<evidence type="ECO:0000313" key="2">
    <source>
        <dbReference type="EMBL" id="MFC0526127.1"/>
    </source>
</evidence>
<dbReference type="EMBL" id="JBHLUH010000002">
    <property type="protein sequence ID" value="MFC0526127.1"/>
    <property type="molecule type" value="Genomic_DNA"/>
</dbReference>
<sequence>MSREQEHRDRTERESHEVEPEAPTSGDGAAAAQEVSEQAGELVNDIDALLDDVDQSLRQALGIAADEVVGADELEQRAATMVGQYQQKGGQ</sequence>
<organism evidence="2 3">
    <name type="scientific">Phytohabitans kaempferiae</name>
    <dbReference type="NCBI Taxonomy" id="1620943"/>
    <lineage>
        <taxon>Bacteria</taxon>
        <taxon>Bacillati</taxon>
        <taxon>Actinomycetota</taxon>
        <taxon>Actinomycetes</taxon>
        <taxon>Micromonosporales</taxon>
        <taxon>Micromonosporaceae</taxon>
    </lineage>
</organism>
<comment type="caution">
    <text evidence="2">The sequence shown here is derived from an EMBL/GenBank/DDBJ whole genome shotgun (WGS) entry which is preliminary data.</text>
</comment>
<evidence type="ECO:0000313" key="3">
    <source>
        <dbReference type="Proteomes" id="UP001589867"/>
    </source>
</evidence>
<evidence type="ECO:0000256" key="1">
    <source>
        <dbReference type="SAM" id="MobiDB-lite"/>
    </source>
</evidence>
<feature type="compositionally biased region" description="Basic and acidic residues" evidence="1">
    <location>
        <begin position="1"/>
        <end position="19"/>
    </location>
</feature>
<keyword evidence="3" id="KW-1185">Reference proteome</keyword>
<dbReference type="RefSeq" id="WP_377243486.1">
    <property type="nucleotide sequence ID" value="NZ_JBHLUH010000002.1"/>
</dbReference>
<proteinExistence type="predicted"/>
<protein>
    <recommendedName>
        <fullName evidence="4">Prokaryotic ubiquitin-like protein Pup</fullName>
    </recommendedName>
</protein>